<accession>A0AAE1CTP2</accession>
<dbReference type="AlphaFoldDB" id="A0AAE1CTP2"/>
<organism evidence="1 2">
    <name type="scientific">Elysia crispata</name>
    <name type="common">lettuce slug</name>
    <dbReference type="NCBI Taxonomy" id="231223"/>
    <lineage>
        <taxon>Eukaryota</taxon>
        <taxon>Metazoa</taxon>
        <taxon>Spiralia</taxon>
        <taxon>Lophotrochozoa</taxon>
        <taxon>Mollusca</taxon>
        <taxon>Gastropoda</taxon>
        <taxon>Heterobranchia</taxon>
        <taxon>Euthyneura</taxon>
        <taxon>Panpulmonata</taxon>
        <taxon>Sacoglossa</taxon>
        <taxon>Placobranchoidea</taxon>
        <taxon>Plakobranchidae</taxon>
        <taxon>Elysia</taxon>
    </lineage>
</organism>
<evidence type="ECO:0000313" key="1">
    <source>
        <dbReference type="EMBL" id="KAK3735441.1"/>
    </source>
</evidence>
<sequence length="121" mass="14068">MVLVHATAISLYRWYWYTPQPSRYTDGTGTRHSHLAIQMVLVHATAISLYRWYWYTPQPSRYTDGTGTRHSHLATQMPFRMKDGLYRNESLFINKPRVGTDLPAVSRRPTPRCSVLLGRTL</sequence>
<protein>
    <submittedName>
        <fullName evidence="1">Uncharacterized protein</fullName>
    </submittedName>
</protein>
<proteinExistence type="predicted"/>
<comment type="caution">
    <text evidence="1">The sequence shown here is derived from an EMBL/GenBank/DDBJ whole genome shotgun (WGS) entry which is preliminary data.</text>
</comment>
<name>A0AAE1CTP2_9GAST</name>
<dbReference type="EMBL" id="JAWDGP010006789">
    <property type="protein sequence ID" value="KAK3735441.1"/>
    <property type="molecule type" value="Genomic_DNA"/>
</dbReference>
<reference evidence="1" key="1">
    <citation type="journal article" date="2023" name="G3 (Bethesda)">
        <title>A reference genome for the long-term kleptoplast-retaining sea slug Elysia crispata morphotype clarki.</title>
        <authorList>
            <person name="Eastman K.E."/>
            <person name="Pendleton A.L."/>
            <person name="Shaikh M.A."/>
            <person name="Suttiyut T."/>
            <person name="Ogas R."/>
            <person name="Tomko P."/>
            <person name="Gavelis G."/>
            <person name="Widhalm J.R."/>
            <person name="Wisecaver J.H."/>
        </authorList>
    </citation>
    <scope>NUCLEOTIDE SEQUENCE</scope>
    <source>
        <strain evidence="1">ECLA1</strain>
    </source>
</reference>
<dbReference type="Proteomes" id="UP001283361">
    <property type="component" value="Unassembled WGS sequence"/>
</dbReference>
<gene>
    <name evidence="1" type="ORF">RRG08_015634</name>
</gene>
<keyword evidence="2" id="KW-1185">Reference proteome</keyword>
<evidence type="ECO:0000313" key="2">
    <source>
        <dbReference type="Proteomes" id="UP001283361"/>
    </source>
</evidence>